<keyword evidence="2 5" id="KW-0812">Transmembrane</keyword>
<protein>
    <submittedName>
        <fullName evidence="7">MFS transporter</fullName>
    </submittedName>
</protein>
<feature type="transmembrane region" description="Helical" evidence="5">
    <location>
        <begin position="368"/>
        <end position="386"/>
    </location>
</feature>
<evidence type="ECO:0000259" key="6">
    <source>
        <dbReference type="PROSITE" id="PS50850"/>
    </source>
</evidence>
<dbReference type="Proteomes" id="UP001550850">
    <property type="component" value="Unassembled WGS sequence"/>
</dbReference>
<feature type="transmembrane region" description="Helical" evidence="5">
    <location>
        <begin position="283"/>
        <end position="301"/>
    </location>
</feature>
<feature type="transmembrane region" description="Helical" evidence="5">
    <location>
        <begin position="217"/>
        <end position="239"/>
    </location>
</feature>
<feature type="transmembrane region" description="Helical" evidence="5">
    <location>
        <begin position="143"/>
        <end position="162"/>
    </location>
</feature>
<keyword evidence="4 5" id="KW-0472">Membrane</keyword>
<proteinExistence type="predicted"/>
<evidence type="ECO:0000256" key="2">
    <source>
        <dbReference type="ARBA" id="ARBA00022692"/>
    </source>
</evidence>
<feature type="transmembrane region" description="Helical" evidence="5">
    <location>
        <begin position="50"/>
        <end position="68"/>
    </location>
</feature>
<dbReference type="PROSITE" id="PS51257">
    <property type="entry name" value="PROKAR_LIPOPROTEIN"/>
    <property type="match status" value="1"/>
</dbReference>
<dbReference type="InterPro" id="IPR020846">
    <property type="entry name" value="MFS_dom"/>
</dbReference>
<dbReference type="EMBL" id="JBEZUR010000016">
    <property type="protein sequence ID" value="MEU3555157.1"/>
    <property type="molecule type" value="Genomic_DNA"/>
</dbReference>
<dbReference type="PANTHER" id="PTHR23514:SF13">
    <property type="entry name" value="INNER MEMBRANE PROTEIN YBJJ"/>
    <property type="match status" value="1"/>
</dbReference>
<reference evidence="7 8" key="1">
    <citation type="submission" date="2024-06" db="EMBL/GenBank/DDBJ databases">
        <title>The Natural Products Discovery Center: Release of the First 8490 Sequenced Strains for Exploring Actinobacteria Biosynthetic Diversity.</title>
        <authorList>
            <person name="Kalkreuter E."/>
            <person name="Kautsar S.A."/>
            <person name="Yang D."/>
            <person name="Bader C.D."/>
            <person name="Teijaro C.N."/>
            <person name="Fluegel L."/>
            <person name="Davis C.M."/>
            <person name="Simpson J.R."/>
            <person name="Lauterbach L."/>
            <person name="Steele A.D."/>
            <person name="Gui C."/>
            <person name="Meng S."/>
            <person name="Li G."/>
            <person name="Viehrig K."/>
            <person name="Ye F."/>
            <person name="Su P."/>
            <person name="Kiefer A.F."/>
            <person name="Nichols A."/>
            <person name="Cepeda A.J."/>
            <person name="Yan W."/>
            <person name="Fan B."/>
            <person name="Jiang Y."/>
            <person name="Adhikari A."/>
            <person name="Zheng C.-J."/>
            <person name="Schuster L."/>
            <person name="Cowan T.M."/>
            <person name="Smanski M.J."/>
            <person name="Chevrette M.G."/>
            <person name="De Carvalho L.P.S."/>
            <person name="Shen B."/>
        </authorList>
    </citation>
    <scope>NUCLEOTIDE SEQUENCE [LARGE SCALE GENOMIC DNA]</scope>
    <source>
        <strain evidence="7 8">NPDC038104</strain>
    </source>
</reference>
<dbReference type="RefSeq" id="WP_218028131.1">
    <property type="nucleotide sequence ID" value="NZ_BEVZ01000002.1"/>
</dbReference>
<gene>
    <name evidence="7" type="ORF">AB0E65_13220</name>
</gene>
<feature type="transmembrane region" description="Helical" evidence="5">
    <location>
        <begin position="80"/>
        <end position="98"/>
    </location>
</feature>
<dbReference type="PROSITE" id="PS50850">
    <property type="entry name" value="MFS"/>
    <property type="match status" value="1"/>
</dbReference>
<dbReference type="PANTHER" id="PTHR23514">
    <property type="entry name" value="BYPASS OF STOP CODON PROTEIN 6"/>
    <property type="match status" value="1"/>
</dbReference>
<feature type="domain" description="Major facilitator superfamily (MFS) profile" evidence="6">
    <location>
        <begin position="14"/>
        <end position="394"/>
    </location>
</feature>
<sequence>MSRDDTRRGALLRGRAATALYFLLFGATLGCWTSRIPAIKADLDLSDGELGLALLAFAVGAIAGMLGLGRLVDRRGSFRVLVPTALLEGVLLVPTAFVPSLASLIVALFVFGTIHGTLNIAMNANAMEVQRAWGRPVVTSFHAVYSIGGFLGAAVGGVFAHRDVSPEATFAAVGAGVLVLALWAIAWTLRGEAVPPPAADTTPRAGGRPGGRHRLGLLLLGALAMCTLVGEGTAADWSAVYLAQSLGSTPAFAAAAFAAFSVAMTVGRLLGDGLAARFGPVPLVRGCGVLASAGMIAALLIGHPVAAVAGFACLGAGMSCIAPQVYIAAARRDPARTGAALSLVVSLGYVGFLVGPLVIGAVSTVTGLPTALGIPAVLILLVVVGASSLRPAPRGADATP</sequence>
<feature type="transmembrane region" description="Helical" evidence="5">
    <location>
        <begin position="307"/>
        <end position="327"/>
    </location>
</feature>
<keyword evidence="3 5" id="KW-1133">Transmembrane helix</keyword>
<comment type="subcellular location">
    <subcellularLocation>
        <location evidence="1">Membrane</location>
        <topology evidence="1">Multi-pass membrane protein</topology>
    </subcellularLocation>
</comment>
<evidence type="ECO:0000313" key="7">
    <source>
        <dbReference type="EMBL" id="MEU3555157.1"/>
    </source>
</evidence>
<feature type="transmembrane region" description="Helical" evidence="5">
    <location>
        <begin position="104"/>
        <end position="122"/>
    </location>
</feature>
<feature type="transmembrane region" description="Helical" evidence="5">
    <location>
        <begin position="20"/>
        <end position="38"/>
    </location>
</feature>
<evidence type="ECO:0000256" key="5">
    <source>
        <dbReference type="SAM" id="Phobius"/>
    </source>
</evidence>
<evidence type="ECO:0000256" key="4">
    <source>
        <dbReference type="ARBA" id="ARBA00023136"/>
    </source>
</evidence>
<evidence type="ECO:0000313" key="8">
    <source>
        <dbReference type="Proteomes" id="UP001550850"/>
    </source>
</evidence>
<dbReference type="InterPro" id="IPR051788">
    <property type="entry name" value="MFS_Transporter"/>
</dbReference>
<dbReference type="Pfam" id="PF07690">
    <property type="entry name" value="MFS_1"/>
    <property type="match status" value="2"/>
</dbReference>
<dbReference type="CDD" id="cd17393">
    <property type="entry name" value="MFS_MosC_like"/>
    <property type="match status" value="1"/>
</dbReference>
<organism evidence="7 8">
    <name type="scientific">Streptomyces fragilis</name>
    <dbReference type="NCBI Taxonomy" id="67301"/>
    <lineage>
        <taxon>Bacteria</taxon>
        <taxon>Bacillati</taxon>
        <taxon>Actinomycetota</taxon>
        <taxon>Actinomycetes</taxon>
        <taxon>Kitasatosporales</taxon>
        <taxon>Streptomycetaceae</taxon>
        <taxon>Streptomyces</taxon>
    </lineage>
</organism>
<feature type="transmembrane region" description="Helical" evidence="5">
    <location>
        <begin position="168"/>
        <end position="189"/>
    </location>
</feature>
<accession>A0ABV2YHH8</accession>
<evidence type="ECO:0000256" key="1">
    <source>
        <dbReference type="ARBA" id="ARBA00004141"/>
    </source>
</evidence>
<comment type="caution">
    <text evidence="7">The sequence shown here is derived from an EMBL/GenBank/DDBJ whole genome shotgun (WGS) entry which is preliminary data.</text>
</comment>
<keyword evidence="8" id="KW-1185">Reference proteome</keyword>
<feature type="transmembrane region" description="Helical" evidence="5">
    <location>
        <begin position="251"/>
        <end position="271"/>
    </location>
</feature>
<feature type="transmembrane region" description="Helical" evidence="5">
    <location>
        <begin position="339"/>
        <end position="362"/>
    </location>
</feature>
<name>A0ABV2YHH8_9ACTN</name>
<dbReference type="InterPro" id="IPR011701">
    <property type="entry name" value="MFS"/>
</dbReference>
<evidence type="ECO:0000256" key="3">
    <source>
        <dbReference type="ARBA" id="ARBA00022989"/>
    </source>
</evidence>